<proteinExistence type="predicted"/>
<keyword evidence="2" id="KW-1185">Reference proteome</keyword>
<dbReference type="AlphaFoldDB" id="A0A9N7YPT3"/>
<dbReference type="Proteomes" id="UP001153269">
    <property type="component" value="Unassembled WGS sequence"/>
</dbReference>
<name>A0A9N7YPT3_PLEPL</name>
<protein>
    <submittedName>
        <fullName evidence="1">Uncharacterized protein</fullName>
    </submittedName>
</protein>
<sequence length="122" mass="14011">MRKQMADLLPVAARKEGVWLEAQPMPKCLVLVCVVFLKPTRLWFLTHLVWPSPCAASLLPYLWIPIRNTPDVPVSTNWNKEIVCGFSGDTLCSESEEKPVTWKRILLLLFKSMGLKIRLYDL</sequence>
<gene>
    <name evidence="1" type="ORF">PLEPLA_LOCUS21094</name>
</gene>
<evidence type="ECO:0000313" key="2">
    <source>
        <dbReference type="Proteomes" id="UP001153269"/>
    </source>
</evidence>
<evidence type="ECO:0000313" key="1">
    <source>
        <dbReference type="EMBL" id="CAB1433006.1"/>
    </source>
</evidence>
<accession>A0A9N7YPT3</accession>
<comment type="caution">
    <text evidence="1">The sequence shown here is derived from an EMBL/GenBank/DDBJ whole genome shotgun (WGS) entry which is preliminary data.</text>
</comment>
<dbReference type="EMBL" id="CADEAL010001503">
    <property type="protein sequence ID" value="CAB1433006.1"/>
    <property type="molecule type" value="Genomic_DNA"/>
</dbReference>
<reference evidence="1" key="1">
    <citation type="submission" date="2020-03" db="EMBL/GenBank/DDBJ databases">
        <authorList>
            <person name="Weist P."/>
        </authorList>
    </citation>
    <scope>NUCLEOTIDE SEQUENCE</scope>
</reference>
<organism evidence="1 2">
    <name type="scientific">Pleuronectes platessa</name>
    <name type="common">European plaice</name>
    <dbReference type="NCBI Taxonomy" id="8262"/>
    <lineage>
        <taxon>Eukaryota</taxon>
        <taxon>Metazoa</taxon>
        <taxon>Chordata</taxon>
        <taxon>Craniata</taxon>
        <taxon>Vertebrata</taxon>
        <taxon>Euteleostomi</taxon>
        <taxon>Actinopterygii</taxon>
        <taxon>Neopterygii</taxon>
        <taxon>Teleostei</taxon>
        <taxon>Neoteleostei</taxon>
        <taxon>Acanthomorphata</taxon>
        <taxon>Carangaria</taxon>
        <taxon>Pleuronectiformes</taxon>
        <taxon>Pleuronectoidei</taxon>
        <taxon>Pleuronectidae</taxon>
        <taxon>Pleuronectes</taxon>
    </lineage>
</organism>